<evidence type="ECO:0000313" key="2">
    <source>
        <dbReference type="Proteomes" id="UP001295684"/>
    </source>
</evidence>
<organism evidence="1 2">
    <name type="scientific">Euplotes crassus</name>
    <dbReference type="NCBI Taxonomy" id="5936"/>
    <lineage>
        <taxon>Eukaryota</taxon>
        <taxon>Sar</taxon>
        <taxon>Alveolata</taxon>
        <taxon>Ciliophora</taxon>
        <taxon>Intramacronucleata</taxon>
        <taxon>Spirotrichea</taxon>
        <taxon>Hypotrichia</taxon>
        <taxon>Euplotida</taxon>
        <taxon>Euplotidae</taxon>
        <taxon>Moneuplotes</taxon>
    </lineage>
</organism>
<gene>
    <name evidence="1" type="ORF">ECRASSUSDP1_LOCUS25555</name>
</gene>
<reference evidence="1" key="1">
    <citation type="submission" date="2023-07" db="EMBL/GenBank/DDBJ databases">
        <authorList>
            <consortium name="AG Swart"/>
            <person name="Singh M."/>
            <person name="Singh A."/>
            <person name="Seah K."/>
            <person name="Emmerich C."/>
        </authorList>
    </citation>
    <scope>NUCLEOTIDE SEQUENCE</scope>
    <source>
        <strain evidence="1">DP1</strain>
    </source>
</reference>
<dbReference type="AlphaFoldDB" id="A0AAD2D8Z6"/>
<dbReference type="Proteomes" id="UP001295684">
    <property type="component" value="Unassembled WGS sequence"/>
</dbReference>
<keyword evidence="2" id="KW-1185">Reference proteome</keyword>
<evidence type="ECO:0000313" key="1">
    <source>
        <dbReference type="EMBL" id="CAI2384036.1"/>
    </source>
</evidence>
<sequence>MSIHICPSVGWSPTLSKNNHRMRPAKLYSVYNMQPRGTRAGNFRSEISKIFVKYYRYSVHTS</sequence>
<name>A0AAD2D8Z6_EUPCR</name>
<protein>
    <submittedName>
        <fullName evidence="1">Uncharacterized protein</fullName>
    </submittedName>
</protein>
<comment type="caution">
    <text evidence="1">The sequence shown here is derived from an EMBL/GenBank/DDBJ whole genome shotgun (WGS) entry which is preliminary data.</text>
</comment>
<dbReference type="EMBL" id="CAMPGE010026342">
    <property type="protein sequence ID" value="CAI2384036.1"/>
    <property type="molecule type" value="Genomic_DNA"/>
</dbReference>
<accession>A0AAD2D8Z6</accession>
<proteinExistence type="predicted"/>